<dbReference type="Proteomes" id="UP001498398">
    <property type="component" value="Unassembled WGS sequence"/>
</dbReference>
<protein>
    <submittedName>
        <fullName evidence="2">Uncharacterized protein</fullName>
    </submittedName>
</protein>
<reference evidence="2 3" key="1">
    <citation type="submission" date="2024-01" db="EMBL/GenBank/DDBJ databases">
        <title>A draft genome for the cacao thread blight pathogen Marasmiellus scandens.</title>
        <authorList>
            <person name="Baruah I.K."/>
            <person name="Leung J."/>
            <person name="Bukari Y."/>
            <person name="Amoako-Attah I."/>
            <person name="Meinhardt L.W."/>
            <person name="Bailey B.A."/>
            <person name="Cohen S.P."/>
        </authorList>
    </citation>
    <scope>NUCLEOTIDE SEQUENCE [LARGE SCALE GENOMIC DNA]</scope>
    <source>
        <strain evidence="2 3">GH-19</strain>
    </source>
</reference>
<feature type="compositionally biased region" description="Polar residues" evidence="1">
    <location>
        <begin position="15"/>
        <end position="33"/>
    </location>
</feature>
<accession>A0ABR1ILZ4</accession>
<evidence type="ECO:0000256" key="1">
    <source>
        <dbReference type="SAM" id="MobiDB-lite"/>
    </source>
</evidence>
<organism evidence="2 3">
    <name type="scientific">Marasmiellus scandens</name>
    <dbReference type="NCBI Taxonomy" id="2682957"/>
    <lineage>
        <taxon>Eukaryota</taxon>
        <taxon>Fungi</taxon>
        <taxon>Dikarya</taxon>
        <taxon>Basidiomycota</taxon>
        <taxon>Agaricomycotina</taxon>
        <taxon>Agaricomycetes</taxon>
        <taxon>Agaricomycetidae</taxon>
        <taxon>Agaricales</taxon>
        <taxon>Marasmiineae</taxon>
        <taxon>Omphalotaceae</taxon>
        <taxon>Marasmiellus</taxon>
    </lineage>
</organism>
<gene>
    <name evidence="2" type="ORF">VKT23_019763</name>
</gene>
<keyword evidence="3" id="KW-1185">Reference proteome</keyword>
<feature type="region of interest" description="Disordered" evidence="1">
    <location>
        <begin position="1"/>
        <end position="33"/>
    </location>
</feature>
<dbReference type="EMBL" id="JBANRG010000110">
    <property type="protein sequence ID" value="KAK7435193.1"/>
    <property type="molecule type" value="Genomic_DNA"/>
</dbReference>
<proteinExistence type="predicted"/>
<sequence>MSTRPSPATLAIADHSNNISSGPSSDGNRTQNGIRHLNVEDVVNHIRNLPSGSESDRMRACMKESLNYARKIEAKLKEEHIHEKCGRVSKLREKANRFSREVMGFTKPGHQDIINDWANWWHDLDLRGSGK</sequence>
<name>A0ABR1ILZ4_9AGAR</name>
<comment type="caution">
    <text evidence="2">The sequence shown here is derived from an EMBL/GenBank/DDBJ whole genome shotgun (WGS) entry which is preliminary data.</text>
</comment>
<evidence type="ECO:0000313" key="2">
    <source>
        <dbReference type="EMBL" id="KAK7435193.1"/>
    </source>
</evidence>
<evidence type="ECO:0000313" key="3">
    <source>
        <dbReference type="Proteomes" id="UP001498398"/>
    </source>
</evidence>